<evidence type="ECO:0000313" key="1">
    <source>
        <dbReference type="EMBL" id="RCI10039.1"/>
    </source>
</evidence>
<comment type="caution">
    <text evidence="1">The sequence shown here is derived from an EMBL/GenBank/DDBJ whole genome shotgun (WGS) entry which is preliminary data.</text>
</comment>
<evidence type="ECO:0000313" key="2">
    <source>
        <dbReference type="Proteomes" id="UP000253664"/>
    </source>
</evidence>
<dbReference type="AlphaFoldDB" id="A0A367L6K5"/>
<sequence>MRERDAEQKDEGTGLKEKCTACVSITSASLLSDKKLTRERRDPDHVEIFKRVMRGCAPISTMEKTIPFLCEERVMVLAQICFHY</sequence>
<organism evidence="1 2">
    <name type="scientific">Ophiocordyceps polyrhachis-furcata BCC 54312</name>
    <dbReference type="NCBI Taxonomy" id="1330021"/>
    <lineage>
        <taxon>Eukaryota</taxon>
        <taxon>Fungi</taxon>
        <taxon>Dikarya</taxon>
        <taxon>Ascomycota</taxon>
        <taxon>Pezizomycotina</taxon>
        <taxon>Sordariomycetes</taxon>
        <taxon>Hypocreomycetidae</taxon>
        <taxon>Hypocreales</taxon>
        <taxon>Ophiocordycipitaceae</taxon>
        <taxon>Ophiocordyceps</taxon>
    </lineage>
</organism>
<reference evidence="1 2" key="1">
    <citation type="journal article" date="2015" name="BMC Genomics">
        <title>Insights from the genome of Ophiocordyceps polyrhachis-furcata to pathogenicity and host specificity in insect fungi.</title>
        <authorList>
            <person name="Wichadakul D."/>
            <person name="Kobmoo N."/>
            <person name="Ingsriswang S."/>
            <person name="Tangphatsornruang S."/>
            <person name="Chantasingh D."/>
            <person name="Luangsa-ard J.J."/>
            <person name="Eurwilaichitr L."/>
        </authorList>
    </citation>
    <scope>NUCLEOTIDE SEQUENCE [LARGE SCALE GENOMIC DNA]</scope>
    <source>
        <strain evidence="1 2">BCC 54312</strain>
    </source>
</reference>
<name>A0A367L6K5_9HYPO</name>
<dbReference type="Proteomes" id="UP000253664">
    <property type="component" value="Unassembled WGS sequence"/>
</dbReference>
<gene>
    <name evidence="1" type="ORF">L249_8741</name>
</gene>
<dbReference type="EMBL" id="LKCN02000013">
    <property type="protein sequence ID" value="RCI10039.1"/>
    <property type="molecule type" value="Genomic_DNA"/>
</dbReference>
<keyword evidence="2" id="KW-1185">Reference proteome</keyword>
<accession>A0A367L6K5</accession>
<protein>
    <submittedName>
        <fullName evidence="1">Uncharacterized protein</fullName>
    </submittedName>
</protein>
<proteinExistence type="predicted"/>